<dbReference type="PROSITE" id="PS50203">
    <property type="entry name" value="CALPAIN_CAT"/>
    <property type="match status" value="1"/>
</dbReference>
<dbReference type="Gene3D" id="3.90.70.10">
    <property type="entry name" value="Cysteine proteinases"/>
    <property type="match status" value="1"/>
</dbReference>
<dbReference type="InterPro" id="IPR022684">
    <property type="entry name" value="Calpain_cysteine_protease"/>
</dbReference>
<name>A0A1Y0IQQ2_9BACL</name>
<keyword evidence="2 5" id="KW-0645">Protease</keyword>
<feature type="region of interest" description="Disordered" evidence="6">
    <location>
        <begin position="1"/>
        <end position="36"/>
    </location>
</feature>
<dbReference type="SMART" id="SM00230">
    <property type="entry name" value="CysPc"/>
    <property type="match status" value="1"/>
</dbReference>
<feature type="active site" evidence="5">
    <location>
        <position position="581"/>
    </location>
</feature>
<dbReference type="GO" id="GO:0004198">
    <property type="term" value="F:calcium-dependent cysteine-type endopeptidase activity"/>
    <property type="evidence" value="ECO:0007669"/>
    <property type="project" value="InterPro"/>
</dbReference>
<dbReference type="KEGG" id="tum:CBW65_19665"/>
<dbReference type="PANTHER" id="PTHR10183">
    <property type="entry name" value="CALPAIN"/>
    <property type="match status" value="1"/>
</dbReference>
<dbReference type="SUPFAM" id="SSF54001">
    <property type="entry name" value="Cysteine proteinases"/>
    <property type="match status" value="1"/>
</dbReference>
<evidence type="ECO:0000256" key="3">
    <source>
        <dbReference type="ARBA" id="ARBA00022801"/>
    </source>
</evidence>
<evidence type="ECO:0000256" key="5">
    <source>
        <dbReference type="PROSITE-ProRule" id="PRU00239"/>
    </source>
</evidence>
<dbReference type="EMBL" id="CP021434">
    <property type="protein sequence ID" value="ARU62952.1"/>
    <property type="molecule type" value="Genomic_DNA"/>
</dbReference>
<dbReference type="InterPro" id="IPR001300">
    <property type="entry name" value="Peptidase_C2_calpain_cat"/>
</dbReference>
<accession>A0A1Y0IQQ2</accession>
<organism evidence="8 9">
    <name type="scientific">Tumebacillus avium</name>
    <dbReference type="NCBI Taxonomy" id="1903704"/>
    <lineage>
        <taxon>Bacteria</taxon>
        <taxon>Bacillati</taxon>
        <taxon>Bacillota</taxon>
        <taxon>Bacilli</taxon>
        <taxon>Bacillales</taxon>
        <taxon>Alicyclobacillaceae</taxon>
        <taxon>Tumebacillus</taxon>
    </lineage>
</organism>
<evidence type="ECO:0000256" key="2">
    <source>
        <dbReference type="ARBA" id="ARBA00022670"/>
    </source>
</evidence>
<feature type="active site" evidence="5">
    <location>
        <position position="601"/>
    </location>
</feature>
<dbReference type="Pfam" id="PF00648">
    <property type="entry name" value="Peptidase_C2"/>
    <property type="match status" value="2"/>
</dbReference>
<evidence type="ECO:0000259" key="7">
    <source>
        <dbReference type="PROSITE" id="PS50203"/>
    </source>
</evidence>
<keyword evidence="9" id="KW-1185">Reference proteome</keyword>
<sequence length="651" mass="71642">MRLTAMRTTVPKGPGPRSQARPTTSAQFQSAAGMPSQQQLLQMQQNAGNRKTVQYLQSQMTIQRSPDTWTTWPAVQDAAAKGTWGRICALAAAYSKLLPAAAEKRESILLELDAQITKWQTEYTAIGGNAKQDVSDLWMHRAAAINDLVRRMGAEWKEMDAPGTLLPSLPEERVANPELSKKKDVGGQSVEGGFFSTNERILDEMGNTIGVAKKGYLCEFEKPAAGPSGLKAGDYYKVRPSAEMAGSKNYLAFREGYVVRTAVSDFNLLKKDGELGYEKPNPDALYQPLFPHAPKLDDVKQGYIGDCYLLAAVLALVNKSPGLISGMMRDNGNGTVTVKMFDVEGKNGKKTFTPREVTIEKSVVKRTSGKDKTDENAQGTLWVQLLEKAYAAAGYYGRGEERVPLKENTFEQLASGIAGIAFEHLTGHEAVYKSVETYQSEAKDGSWLMMSALKSQLTPDQQMELFADPDLADGIKKLHEQQKHVYPVEIDVYLQKKGLSKPTRDIIRKHLEAGNLYSGKRGTGKYTKTQLDTFAAIQQAVDAKHPMAISSHDKIASPKKGIFGVGHSGGEQMAKGLVGRHVYAVLDYRDNGGLKEVKVRNPWGNYGRTYGKKFFSGAVEAKEVKGGNGEFWLELSDLTKRFHTLHSVNMP</sequence>
<comment type="similarity">
    <text evidence="1">Belongs to the peptidase C2 family.</text>
</comment>
<protein>
    <recommendedName>
        <fullName evidence="7">Calpain catalytic domain-containing protein</fullName>
    </recommendedName>
</protein>
<feature type="compositionally biased region" description="Polar residues" evidence="6">
    <location>
        <begin position="20"/>
        <end position="30"/>
    </location>
</feature>
<dbReference type="InterPro" id="IPR038765">
    <property type="entry name" value="Papain-like_cys_pep_sf"/>
</dbReference>
<dbReference type="AlphaFoldDB" id="A0A1Y0IQQ2"/>
<proteinExistence type="inferred from homology"/>
<dbReference type="GO" id="GO:0006508">
    <property type="term" value="P:proteolysis"/>
    <property type="evidence" value="ECO:0007669"/>
    <property type="project" value="UniProtKB-KW"/>
</dbReference>
<dbReference type="PANTHER" id="PTHR10183:SF379">
    <property type="entry name" value="CALPAIN-5"/>
    <property type="match status" value="1"/>
</dbReference>
<evidence type="ECO:0000313" key="9">
    <source>
        <dbReference type="Proteomes" id="UP000195437"/>
    </source>
</evidence>
<dbReference type="Proteomes" id="UP000195437">
    <property type="component" value="Chromosome"/>
</dbReference>
<feature type="domain" description="Calpain catalytic" evidence="7">
    <location>
        <begin position="275"/>
        <end position="651"/>
    </location>
</feature>
<evidence type="ECO:0000256" key="1">
    <source>
        <dbReference type="ARBA" id="ARBA00007623"/>
    </source>
</evidence>
<evidence type="ECO:0000256" key="6">
    <source>
        <dbReference type="SAM" id="MobiDB-lite"/>
    </source>
</evidence>
<feature type="active site" evidence="5">
    <location>
        <position position="307"/>
    </location>
</feature>
<evidence type="ECO:0000256" key="4">
    <source>
        <dbReference type="ARBA" id="ARBA00022807"/>
    </source>
</evidence>
<gene>
    <name evidence="8" type="ORF">CBW65_19665</name>
</gene>
<evidence type="ECO:0000313" key="8">
    <source>
        <dbReference type="EMBL" id="ARU62952.1"/>
    </source>
</evidence>
<keyword evidence="4 5" id="KW-0788">Thiol protease</keyword>
<reference evidence="9" key="1">
    <citation type="submission" date="2017-05" db="EMBL/GenBank/DDBJ databases">
        <authorList>
            <person name="Sung H."/>
        </authorList>
    </citation>
    <scope>NUCLEOTIDE SEQUENCE [LARGE SCALE GENOMIC DNA]</scope>
    <source>
        <strain evidence="9">AR23208</strain>
    </source>
</reference>
<keyword evidence="3 5" id="KW-0378">Hydrolase</keyword>